<keyword evidence="1" id="KW-0371">Homeobox</keyword>
<evidence type="ECO:0000313" key="5">
    <source>
        <dbReference type="EMBL" id="CAD6447076.1"/>
    </source>
</evidence>
<keyword evidence="6" id="KW-1185">Reference proteome</keyword>
<dbReference type="GO" id="GO:0003677">
    <property type="term" value="F:DNA binding"/>
    <property type="evidence" value="ECO:0007669"/>
    <property type="project" value="UniProtKB-KW"/>
</dbReference>
<dbReference type="AlphaFoldDB" id="A0A8H2ZQR5"/>
<dbReference type="SMART" id="SM00389">
    <property type="entry name" value="HOX"/>
    <property type="match status" value="1"/>
</dbReference>
<evidence type="ECO:0000259" key="4">
    <source>
        <dbReference type="SMART" id="SM00389"/>
    </source>
</evidence>
<feature type="region of interest" description="Disordered" evidence="3">
    <location>
        <begin position="225"/>
        <end position="255"/>
    </location>
</feature>
<protein>
    <submittedName>
        <fullName evidence="5">039eb817-8121-40f7-8010-a6fc7924830d</fullName>
    </submittedName>
</protein>
<dbReference type="Pfam" id="PF00046">
    <property type="entry name" value="Homeodomain"/>
    <property type="match status" value="1"/>
</dbReference>
<evidence type="ECO:0000256" key="2">
    <source>
        <dbReference type="SAM" id="Coils"/>
    </source>
</evidence>
<keyword evidence="1" id="KW-0238">DNA-binding</keyword>
<dbReference type="InterPro" id="IPR009057">
    <property type="entry name" value="Homeodomain-like_sf"/>
</dbReference>
<evidence type="ECO:0000256" key="1">
    <source>
        <dbReference type="RuleBase" id="RU000682"/>
    </source>
</evidence>
<dbReference type="Proteomes" id="UP000624404">
    <property type="component" value="Unassembled WGS sequence"/>
</dbReference>
<comment type="caution">
    <text evidence="5">The sequence shown here is derived from an EMBL/GenBank/DDBJ whole genome shotgun (WGS) entry which is preliminary data.</text>
</comment>
<reference evidence="5" key="1">
    <citation type="submission" date="2020-10" db="EMBL/GenBank/DDBJ databases">
        <authorList>
            <person name="Kusch S."/>
        </authorList>
    </citation>
    <scope>NUCLEOTIDE SEQUENCE</scope>
    <source>
        <strain evidence="5">SwB9</strain>
    </source>
</reference>
<dbReference type="SUPFAM" id="SSF46689">
    <property type="entry name" value="Homeodomain-like"/>
    <property type="match status" value="1"/>
</dbReference>
<dbReference type="EMBL" id="CAJHIA010000024">
    <property type="protein sequence ID" value="CAD6447076.1"/>
    <property type="molecule type" value="Genomic_DNA"/>
</dbReference>
<dbReference type="OrthoDB" id="3552094at2759"/>
<evidence type="ECO:0000313" key="6">
    <source>
        <dbReference type="Proteomes" id="UP000624404"/>
    </source>
</evidence>
<feature type="compositionally biased region" description="Low complexity" evidence="3">
    <location>
        <begin position="240"/>
        <end position="252"/>
    </location>
</feature>
<dbReference type="CDD" id="cd00086">
    <property type="entry name" value="homeodomain"/>
    <property type="match status" value="1"/>
</dbReference>
<gene>
    <name evidence="5" type="ORF">SCLTRI_LOCUS6868</name>
</gene>
<sequence length="539" mass="61660">MMDSERKPVPRWNSTEIAKLKDIILRLENGKMKGPRNEFWQEVADEMKACGYDRQAGAVYVKWHRIVKNAPSKQSKRTPRTMWDVSDSDDLENENEGDDEEDDEGGARGDGLPLKDSKDDDSTPWTEGNNWSEEEDAIAFECIKGQRERETKLKLEPITADEMWRMVSKCLASRGFYRKCPNVCRYWNTKGKEKHNLDARTPSAIEKAQGETVWVSEEQAKQKAWKPYGVKSTSRQDKPSSSILESSTENSSQQTNFTAETNLKVAQPLDLSPQQHAILMAQYLKYNHLDNPVMNKLQEETGLSREQIRVFYRNQKATDKKETELHTQIELPAAQEVSIPHLGKPELGAAGSKRYRTSDIGFQRHVEEEPTKRVRHSLEPEELVKSHRVVPVDLKAREESSDYHPAVSVLSVSSNNNLAVSTIEVQHLSLKPKTQQVDTQDHTSQLTVRLTEERRIQQQKILAAQEHHNQLELAITTHRERAAEEHRLLQVAIDAHKKRANAELEAAKAKELELQEQKKIMENAEKKISCVDELLNPPT</sequence>
<organism evidence="5 6">
    <name type="scientific">Sclerotinia trifoliorum</name>
    <dbReference type="NCBI Taxonomy" id="28548"/>
    <lineage>
        <taxon>Eukaryota</taxon>
        <taxon>Fungi</taxon>
        <taxon>Dikarya</taxon>
        <taxon>Ascomycota</taxon>
        <taxon>Pezizomycotina</taxon>
        <taxon>Leotiomycetes</taxon>
        <taxon>Helotiales</taxon>
        <taxon>Sclerotiniaceae</taxon>
        <taxon>Sclerotinia</taxon>
    </lineage>
</organism>
<comment type="subcellular location">
    <subcellularLocation>
        <location evidence="1">Nucleus</location>
    </subcellularLocation>
</comment>
<proteinExistence type="predicted"/>
<feature type="region of interest" description="Disordered" evidence="3">
    <location>
        <begin position="71"/>
        <end position="131"/>
    </location>
</feature>
<dbReference type="GO" id="GO:0005634">
    <property type="term" value="C:nucleus"/>
    <property type="evidence" value="ECO:0007669"/>
    <property type="project" value="UniProtKB-SubCell"/>
</dbReference>
<accession>A0A8H2ZQR5</accession>
<name>A0A8H2ZQR5_9HELO</name>
<evidence type="ECO:0000256" key="3">
    <source>
        <dbReference type="SAM" id="MobiDB-lite"/>
    </source>
</evidence>
<dbReference type="Gene3D" id="1.10.10.60">
    <property type="entry name" value="Homeodomain-like"/>
    <property type="match status" value="1"/>
</dbReference>
<feature type="domain" description="Homeobox" evidence="4">
    <location>
        <begin position="262"/>
        <end position="326"/>
    </location>
</feature>
<keyword evidence="2" id="KW-0175">Coiled coil</keyword>
<dbReference type="InterPro" id="IPR001356">
    <property type="entry name" value="HD"/>
</dbReference>
<keyword evidence="1" id="KW-0539">Nucleus</keyword>
<feature type="compositionally biased region" description="Acidic residues" evidence="3">
    <location>
        <begin position="86"/>
        <end position="104"/>
    </location>
</feature>
<feature type="coiled-coil region" evidence="2">
    <location>
        <begin position="497"/>
        <end position="534"/>
    </location>
</feature>